<evidence type="ECO:0000313" key="1">
    <source>
        <dbReference type="EMBL" id="GMS78786.1"/>
    </source>
</evidence>
<dbReference type="PANTHER" id="PTHR20905">
    <property type="entry name" value="N-ACETYLTRANSFERASE-RELATED"/>
    <property type="match status" value="1"/>
</dbReference>
<organism evidence="1 2">
    <name type="scientific">Pristionchus entomophagus</name>
    <dbReference type="NCBI Taxonomy" id="358040"/>
    <lineage>
        <taxon>Eukaryota</taxon>
        <taxon>Metazoa</taxon>
        <taxon>Ecdysozoa</taxon>
        <taxon>Nematoda</taxon>
        <taxon>Chromadorea</taxon>
        <taxon>Rhabditida</taxon>
        <taxon>Rhabditina</taxon>
        <taxon>Diplogasteromorpha</taxon>
        <taxon>Diplogasteroidea</taxon>
        <taxon>Neodiplogasteridae</taxon>
        <taxon>Pristionchus</taxon>
    </lineage>
</organism>
<evidence type="ECO:0000313" key="2">
    <source>
        <dbReference type="Proteomes" id="UP001432027"/>
    </source>
</evidence>
<dbReference type="PANTHER" id="PTHR20905:SF30">
    <property type="entry name" value="N-ACETYLTRANSFERASE DOMAIN-CONTAINING PROTEIN"/>
    <property type="match status" value="1"/>
</dbReference>
<name>A0AAV5SGI5_9BILA</name>
<reference evidence="1" key="1">
    <citation type="submission" date="2023-10" db="EMBL/GenBank/DDBJ databases">
        <title>Genome assembly of Pristionchus species.</title>
        <authorList>
            <person name="Yoshida K."/>
            <person name="Sommer R.J."/>
        </authorList>
    </citation>
    <scope>NUCLEOTIDE SEQUENCE</scope>
    <source>
        <strain evidence="1">RS0144</strain>
    </source>
</reference>
<accession>A0AAV5SGI5</accession>
<keyword evidence="2" id="KW-1185">Reference proteome</keyword>
<evidence type="ECO:0008006" key="3">
    <source>
        <dbReference type="Google" id="ProtNLM"/>
    </source>
</evidence>
<dbReference type="Proteomes" id="UP001432027">
    <property type="component" value="Unassembled WGS sequence"/>
</dbReference>
<dbReference type="AlphaFoldDB" id="A0AAV5SGI5"/>
<sequence>MSEWVRGKKVCVLKLEYSKIDFLKFISASILDNLKSEFWRLRPEAQKVARFTVYPSHNDHQRQGIAQHLVHLGLDFGRLRSSVLDGIMSEASYIANQTLLAKNGYEALASSKRKEYIRSNGEPVVFPDATTSVKLFYLNLKQ</sequence>
<dbReference type="Gene3D" id="3.40.630.30">
    <property type="match status" value="1"/>
</dbReference>
<comment type="caution">
    <text evidence="1">The sequence shown here is derived from an EMBL/GenBank/DDBJ whole genome shotgun (WGS) entry which is preliminary data.</text>
</comment>
<proteinExistence type="predicted"/>
<dbReference type="GO" id="GO:0008080">
    <property type="term" value="F:N-acetyltransferase activity"/>
    <property type="evidence" value="ECO:0007669"/>
    <property type="project" value="TreeGrafter"/>
</dbReference>
<dbReference type="EMBL" id="BTSX01000001">
    <property type="protein sequence ID" value="GMS78786.1"/>
    <property type="molecule type" value="Genomic_DNA"/>
</dbReference>
<protein>
    <recommendedName>
        <fullName evidence="3">YitH acetyltransferase (GNAT) domain-containing protein</fullName>
    </recommendedName>
</protein>
<feature type="non-terminal residue" evidence="1">
    <location>
        <position position="142"/>
    </location>
</feature>
<gene>
    <name evidence="1" type="ORF">PENTCL1PPCAC_961</name>
</gene>